<feature type="region of interest" description="Disordered" evidence="1">
    <location>
        <begin position="129"/>
        <end position="223"/>
    </location>
</feature>
<dbReference type="InParanoid" id="A0A316YDU3"/>
<evidence type="ECO:0000313" key="2">
    <source>
        <dbReference type="EMBL" id="PWN87770.1"/>
    </source>
</evidence>
<evidence type="ECO:0000256" key="1">
    <source>
        <dbReference type="SAM" id="MobiDB-lite"/>
    </source>
</evidence>
<keyword evidence="3" id="KW-1185">Reference proteome</keyword>
<dbReference type="GeneID" id="37044514"/>
<accession>A0A316YDU3</accession>
<gene>
    <name evidence="2" type="ORF">FA10DRAFT_269064</name>
</gene>
<feature type="non-terminal residue" evidence="2">
    <location>
        <position position="1"/>
    </location>
</feature>
<feature type="compositionally biased region" description="Low complexity" evidence="1">
    <location>
        <begin position="186"/>
        <end position="196"/>
    </location>
</feature>
<organism evidence="2 3">
    <name type="scientific">Acaromyces ingoldii</name>
    <dbReference type="NCBI Taxonomy" id="215250"/>
    <lineage>
        <taxon>Eukaryota</taxon>
        <taxon>Fungi</taxon>
        <taxon>Dikarya</taxon>
        <taxon>Basidiomycota</taxon>
        <taxon>Ustilaginomycotina</taxon>
        <taxon>Exobasidiomycetes</taxon>
        <taxon>Exobasidiales</taxon>
        <taxon>Cryptobasidiaceae</taxon>
        <taxon>Acaromyces</taxon>
    </lineage>
</organism>
<feature type="compositionally biased region" description="Pro residues" evidence="1">
    <location>
        <begin position="166"/>
        <end position="185"/>
    </location>
</feature>
<feature type="compositionally biased region" description="Gly residues" evidence="1">
    <location>
        <begin position="132"/>
        <end position="147"/>
    </location>
</feature>
<proteinExistence type="predicted"/>
<evidence type="ECO:0000313" key="3">
    <source>
        <dbReference type="Proteomes" id="UP000245768"/>
    </source>
</evidence>
<sequence>MASFTPDANFSPQSNPKDWAYHLGCMPQGAHVVFTKAGLVDFLKTHGIDVGPNFTELSRVPKYATVGRFDKDPASVGAAPAPAAAPVAAAAAAPAPVAAPAPAVEPAPTQQQQVLTPDGDVFRPTRRVREPVGGGSAQIGAIFGGGDDNTDEAAKESARRRGLVPAPAPAPAPTTFPQDPAPSQPAPAAAPAFSADETTNTFRPTRRVREPGGTGGVSSITLG</sequence>
<name>A0A316YDU3_9BASI</name>
<dbReference type="OrthoDB" id="4062651at2759"/>
<protein>
    <submittedName>
        <fullName evidence="2">Uncharacterized protein</fullName>
    </submittedName>
</protein>
<reference evidence="2 3" key="1">
    <citation type="journal article" date="2018" name="Mol. Biol. Evol.">
        <title>Broad Genomic Sampling Reveals a Smut Pathogenic Ancestry of the Fungal Clade Ustilaginomycotina.</title>
        <authorList>
            <person name="Kijpornyongpan T."/>
            <person name="Mondo S.J."/>
            <person name="Barry K."/>
            <person name="Sandor L."/>
            <person name="Lee J."/>
            <person name="Lipzen A."/>
            <person name="Pangilinan J."/>
            <person name="LaButti K."/>
            <person name="Hainaut M."/>
            <person name="Henrissat B."/>
            <person name="Grigoriev I.V."/>
            <person name="Spatafora J.W."/>
            <person name="Aime M.C."/>
        </authorList>
    </citation>
    <scope>NUCLEOTIDE SEQUENCE [LARGE SCALE GENOMIC DNA]</scope>
    <source>
        <strain evidence="2 3">MCA 4198</strain>
    </source>
</reference>
<dbReference type="AlphaFoldDB" id="A0A316YDU3"/>
<dbReference type="EMBL" id="KZ819639">
    <property type="protein sequence ID" value="PWN87770.1"/>
    <property type="molecule type" value="Genomic_DNA"/>
</dbReference>
<dbReference type="RefSeq" id="XP_025374968.1">
    <property type="nucleotide sequence ID" value="XM_025522598.1"/>
</dbReference>
<dbReference type="Proteomes" id="UP000245768">
    <property type="component" value="Unassembled WGS sequence"/>
</dbReference>